<reference evidence="2 3" key="1">
    <citation type="journal article" date="2019" name="Sci. Rep.">
        <title>A high-quality genome of Eragrostis curvula grass provides insights into Poaceae evolution and supports new strategies to enhance forage quality.</title>
        <authorList>
            <person name="Carballo J."/>
            <person name="Santos B.A.C.M."/>
            <person name="Zappacosta D."/>
            <person name="Garbus I."/>
            <person name="Selva J.P."/>
            <person name="Gallo C.A."/>
            <person name="Diaz A."/>
            <person name="Albertini E."/>
            <person name="Caccamo M."/>
            <person name="Echenique V."/>
        </authorList>
    </citation>
    <scope>NUCLEOTIDE SEQUENCE [LARGE SCALE GENOMIC DNA]</scope>
    <source>
        <strain evidence="3">cv. Victoria</strain>
        <tissue evidence="2">Leaf</tissue>
    </source>
</reference>
<gene>
    <name evidence="2" type="ORF">EJB05_53863</name>
</gene>
<feature type="non-terminal residue" evidence="2">
    <location>
        <position position="1"/>
    </location>
</feature>
<evidence type="ECO:0000313" key="3">
    <source>
        <dbReference type="Proteomes" id="UP000324897"/>
    </source>
</evidence>
<dbReference type="Gramene" id="TVU00705">
    <property type="protein sequence ID" value="TVU00705"/>
    <property type="gene ID" value="EJB05_53863"/>
</dbReference>
<protein>
    <submittedName>
        <fullName evidence="2">Uncharacterized protein</fullName>
    </submittedName>
</protein>
<organism evidence="2 3">
    <name type="scientific">Eragrostis curvula</name>
    <name type="common">weeping love grass</name>
    <dbReference type="NCBI Taxonomy" id="38414"/>
    <lineage>
        <taxon>Eukaryota</taxon>
        <taxon>Viridiplantae</taxon>
        <taxon>Streptophyta</taxon>
        <taxon>Embryophyta</taxon>
        <taxon>Tracheophyta</taxon>
        <taxon>Spermatophyta</taxon>
        <taxon>Magnoliopsida</taxon>
        <taxon>Liliopsida</taxon>
        <taxon>Poales</taxon>
        <taxon>Poaceae</taxon>
        <taxon>PACMAD clade</taxon>
        <taxon>Chloridoideae</taxon>
        <taxon>Eragrostideae</taxon>
        <taxon>Eragrostidinae</taxon>
        <taxon>Eragrostis</taxon>
    </lineage>
</organism>
<feature type="region of interest" description="Disordered" evidence="1">
    <location>
        <begin position="83"/>
        <end position="133"/>
    </location>
</feature>
<accession>A0A5J9SP09</accession>
<dbReference type="PANTHER" id="PTHR47150:SF7">
    <property type="entry name" value="NUCLEASE"/>
    <property type="match status" value="1"/>
</dbReference>
<evidence type="ECO:0000313" key="2">
    <source>
        <dbReference type="EMBL" id="TVU00705.1"/>
    </source>
</evidence>
<comment type="caution">
    <text evidence="2">The sequence shown here is derived from an EMBL/GenBank/DDBJ whole genome shotgun (WGS) entry which is preliminary data.</text>
</comment>
<keyword evidence="3" id="KW-1185">Reference proteome</keyword>
<sequence>MPGLPLPSHPPSTVPCGEDVEPCRYSWVLATVKELKGRRIFNSRWLRGGDRRRGQRIPGRESSIRAFKSPLLPFCFHAHPAGPQKTAVVGPTGKSPPAPPTSSRAVSPPESSRAALPEASPLPNVTSRPSQLTQMGLSGHLKRWWDEEDEEDSDDDDLFAAAGVLGEMRKEEQSRKKFRGSVPGRDIVRRGIQGGHDRIVQDYFADPPVYNEKFWRRRHRSRSLFMRIVDAVESHDDYFRRKANAIGVLGASL</sequence>
<evidence type="ECO:0000256" key="1">
    <source>
        <dbReference type="SAM" id="MobiDB-lite"/>
    </source>
</evidence>
<dbReference type="Proteomes" id="UP000324897">
    <property type="component" value="Unassembled WGS sequence"/>
</dbReference>
<dbReference type="EMBL" id="RWGY01000556">
    <property type="protein sequence ID" value="TVU00705.1"/>
    <property type="molecule type" value="Genomic_DNA"/>
</dbReference>
<proteinExistence type="predicted"/>
<dbReference type="PANTHER" id="PTHR47150">
    <property type="entry name" value="OS12G0169200 PROTEIN"/>
    <property type="match status" value="1"/>
</dbReference>
<dbReference type="AlphaFoldDB" id="A0A5J9SP09"/>
<feature type="compositionally biased region" description="Polar residues" evidence="1">
    <location>
        <begin position="123"/>
        <end position="133"/>
    </location>
</feature>
<name>A0A5J9SP09_9POAL</name>